<protein>
    <submittedName>
        <fullName evidence="4">Uncharacterized protein</fullName>
    </submittedName>
</protein>
<organism evidence="3 4">
    <name type="scientific">Acrobeloides nanus</name>
    <dbReference type="NCBI Taxonomy" id="290746"/>
    <lineage>
        <taxon>Eukaryota</taxon>
        <taxon>Metazoa</taxon>
        <taxon>Ecdysozoa</taxon>
        <taxon>Nematoda</taxon>
        <taxon>Chromadorea</taxon>
        <taxon>Rhabditida</taxon>
        <taxon>Tylenchina</taxon>
        <taxon>Cephalobomorpha</taxon>
        <taxon>Cephaloboidea</taxon>
        <taxon>Cephalobidae</taxon>
        <taxon>Acrobeloides</taxon>
    </lineage>
</organism>
<dbReference type="SUPFAM" id="SSF117281">
    <property type="entry name" value="Kelch motif"/>
    <property type="match status" value="1"/>
</dbReference>
<evidence type="ECO:0000313" key="4">
    <source>
        <dbReference type="WBParaSite" id="ACRNAN_scaffold662.g29849.t1"/>
    </source>
</evidence>
<dbReference type="PANTHER" id="PTHR46428">
    <property type="entry name" value="KELCH DOMAIN-CONTAINING PROTEIN 10"/>
    <property type="match status" value="1"/>
</dbReference>
<reference evidence="4" key="1">
    <citation type="submission" date="2022-11" db="UniProtKB">
        <authorList>
            <consortium name="WormBaseParasite"/>
        </authorList>
    </citation>
    <scope>IDENTIFICATION</scope>
</reference>
<accession>A0A914E979</accession>
<dbReference type="InterPro" id="IPR015915">
    <property type="entry name" value="Kelch-typ_b-propeller"/>
</dbReference>
<dbReference type="AlphaFoldDB" id="A0A914E979"/>
<dbReference type="Gene3D" id="2.120.10.80">
    <property type="entry name" value="Kelch-type beta propeller"/>
    <property type="match status" value="2"/>
</dbReference>
<keyword evidence="3" id="KW-1185">Reference proteome</keyword>
<evidence type="ECO:0000256" key="2">
    <source>
        <dbReference type="ARBA" id="ARBA00022737"/>
    </source>
</evidence>
<dbReference type="Proteomes" id="UP000887540">
    <property type="component" value="Unplaced"/>
</dbReference>
<dbReference type="Pfam" id="PF24681">
    <property type="entry name" value="Kelch_KLHDC2_KLHL20_DRC7"/>
    <property type="match status" value="1"/>
</dbReference>
<keyword evidence="2" id="KW-0677">Repeat</keyword>
<dbReference type="PANTHER" id="PTHR46428:SF1">
    <property type="entry name" value="KELCH DOMAIN-CONTAINING PROTEIN 10"/>
    <property type="match status" value="1"/>
</dbReference>
<evidence type="ECO:0000256" key="1">
    <source>
        <dbReference type="ARBA" id="ARBA00022441"/>
    </source>
</evidence>
<dbReference type="WBParaSite" id="ACRNAN_scaffold662.g29849.t1">
    <property type="protein sequence ID" value="ACRNAN_scaffold662.g29849.t1"/>
    <property type="gene ID" value="ACRNAN_scaffold662.g29849"/>
</dbReference>
<name>A0A914E979_9BILA</name>
<dbReference type="GO" id="GO:0032874">
    <property type="term" value="P:positive regulation of stress-activated MAPK cascade"/>
    <property type="evidence" value="ECO:0007669"/>
    <property type="project" value="TreeGrafter"/>
</dbReference>
<evidence type="ECO:0000313" key="3">
    <source>
        <dbReference type="Proteomes" id="UP000887540"/>
    </source>
</evidence>
<dbReference type="InterPro" id="IPR052125">
    <property type="entry name" value="KLHDC10"/>
</dbReference>
<proteinExistence type="predicted"/>
<keyword evidence="1" id="KW-0880">Kelch repeat</keyword>
<sequence>MSDIINIAHIIMGKSRSIDEPDEGVYTELIRNKCSCGNNCDCENQFEKFEALSDELNQEFSDEINNPYSSNIIFGGSNNVATKSNNRLMSTRKSYDYDTNKRTKFKKRYLSLVFDILKSKYDCRPTHRSASLIFSALGNIYILFGVNDQINPDKCLDDMWGFNCSTGKYFKVKISGDKIIPTILSATSIINLDFPTIILFGGATNPTCTKLSNALYRMTFKEQNVINIQQLKFHGVTPPPMLGSSMTNIDDKTLYLIGGKTVDDYNSDIWKLKLTELDIVECELIFSSDNTRNISKPDSVYANFNETITHTNESTDNLAVSMHDHLKLQNKFIEGCAFHYLYYSEKERKILILRGHNLQSDSSFENIMSFDIEQKTFTIQQTYPDKHDGFPSKRKFYQPIIYTDHNKTTFLYINGGLVEHKNLVLNKTKRYIMSDSWKLNLRNLQWAKCKTKLKIPVFFHSAAITPVPFKFK</sequence>